<name>A0A9N7MYL5_STRHE</name>
<protein>
    <submittedName>
        <fullName evidence="1">Uncharacterized protein</fullName>
    </submittedName>
</protein>
<gene>
    <name evidence="1" type="ORF">SHERM_15950</name>
</gene>
<evidence type="ECO:0000313" key="2">
    <source>
        <dbReference type="Proteomes" id="UP001153555"/>
    </source>
</evidence>
<evidence type="ECO:0000313" key="1">
    <source>
        <dbReference type="EMBL" id="CAA0816082.1"/>
    </source>
</evidence>
<dbReference type="Pfam" id="PF04646">
    <property type="entry name" value="DUF604"/>
    <property type="match status" value="1"/>
</dbReference>
<comment type="caution">
    <text evidence="1">The sequence shown here is derived from an EMBL/GenBank/DDBJ whole genome shotgun (WGS) entry which is preliminary data.</text>
</comment>
<dbReference type="OrthoDB" id="421979at2759"/>
<dbReference type="Proteomes" id="UP001153555">
    <property type="component" value="Unassembled WGS sequence"/>
</dbReference>
<dbReference type="PANTHER" id="PTHR10811">
    <property type="entry name" value="FRINGE-RELATED"/>
    <property type="match status" value="1"/>
</dbReference>
<proteinExistence type="predicted"/>
<organism evidence="1 2">
    <name type="scientific">Striga hermonthica</name>
    <name type="common">Purple witchweed</name>
    <name type="synonym">Buchnera hermonthica</name>
    <dbReference type="NCBI Taxonomy" id="68872"/>
    <lineage>
        <taxon>Eukaryota</taxon>
        <taxon>Viridiplantae</taxon>
        <taxon>Streptophyta</taxon>
        <taxon>Embryophyta</taxon>
        <taxon>Tracheophyta</taxon>
        <taxon>Spermatophyta</taxon>
        <taxon>Magnoliopsida</taxon>
        <taxon>eudicotyledons</taxon>
        <taxon>Gunneridae</taxon>
        <taxon>Pentapetalae</taxon>
        <taxon>asterids</taxon>
        <taxon>lamiids</taxon>
        <taxon>Lamiales</taxon>
        <taxon>Orobanchaceae</taxon>
        <taxon>Buchnereae</taxon>
        <taxon>Striga</taxon>
    </lineage>
</organism>
<dbReference type="InterPro" id="IPR006740">
    <property type="entry name" value="DUF604"/>
</dbReference>
<dbReference type="EMBL" id="CACSLK010013932">
    <property type="protein sequence ID" value="CAA0816082.1"/>
    <property type="molecule type" value="Genomic_DNA"/>
</dbReference>
<sequence>MALIPRPFAATRSRLRDFLLLLSALLSAAILLSLHHLNHSSAAAFSAADPSSSFSSPTPPLSPDRLLFAVASSAASLPARAPYIRLWRRPIAHLNTTFLFLDRAAAPDPPSSLPPIVVPPGAASVAAGHRIARVIRDAVALDVPGIHWYVFGDDDTLFFPENLVRILSKYDHNRWHYIGCGSESYEQNEKFYFDMAFGGGGYAISAPLARVLARVLDSCLTRYPHLYGSDARVFACMAELGVRLTVEPGFHQVDIRGNLFGFLSAHPLSLVASLHHIDAVEPIFPGMTRIQALEHLLSAVHVDPPRILQQTVCYDNRNSLTVSISWGYAVQVYEGNQLLPDVLLPQRSFRPWKRGKNAPSITRYMFKTREYPSDPCERPVVFFLHTVVANTTSVWTKYVRHDKAGNCPRTKAVEKLKRVSVFSRSLEFDVEQMKELRRPCCDIMSTSDETMTVQIRKYSFSMIYDIIVSFTSKSTIIGLLIEAVELPQTILQLWISCLYFWICKKTLYPFPGEDRCL</sequence>
<reference evidence="1" key="1">
    <citation type="submission" date="2019-12" db="EMBL/GenBank/DDBJ databases">
        <authorList>
            <person name="Scholes J."/>
        </authorList>
    </citation>
    <scope>NUCLEOTIDE SEQUENCE</scope>
</reference>
<keyword evidence="2" id="KW-1185">Reference proteome</keyword>
<dbReference type="AlphaFoldDB" id="A0A9N7MYL5"/>
<accession>A0A9N7MYL5</accession>
<dbReference type="Gene3D" id="3.90.550.50">
    <property type="match status" value="1"/>
</dbReference>